<evidence type="ECO:0000313" key="10">
    <source>
        <dbReference type="Proteomes" id="UP000051966"/>
    </source>
</evidence>
<evidence type="ECO:0000256" key="1">
    <source>
        <dbReference type="ARBA" id="ARBA00004651"/>
    </source>
</evidence>
<dbReference type="PANTHER" id="PTHR33406:SF6">
    <property type="entry name" value="MEMBRANE PROTEIN YDGH-RELATED"/>
    <property type="match status" value="1"/>
</dbReference>
<keyword evidence="6 7" id="KW-0472">Membrane</keyword>
<dbReference type="GO" id="GO:0005886">
    <property type="term" value="C:plasma membrane"/>
    <property type="evidence" value="ECO:0007669"/>
    <property type="project" value="UniProtKB-SubCell"/>
</dbReference>
<evidence type="ECO:0000256" key="6">
    <source>
        <dbReference type="ARBA" id="ARBA00023136"/>
    </source>
</evidence>
<evidence type="ECO:0000313" key="9">
    <source>
        <dbReference type="EMBL" id="KRM09208.1"/>
    </source>
</evidence>
<evidence type="ECO:0000256" key="4">
    <source>
        <dbReference type="ARBA" id="ARBA00022692"/>
    </source>
</evidence>
<name>A0A0R1VTV5_9LACO</name>
<dbReference type="AlphaFoldDB" id="A0A0R1VTV5"/>
<feature type="domain" description="Membrane transport protein MMPL" evidence="8">
    <location>
        <begin position="54"/>
        <end position="368"/>
    </location>
</feature>
<comment type="caution">
    <text evidence="9">The sequence shown here is derived from an EMBL/GenBank/DDBJ whole genome shotgun (WGS) entry which is preliminary data.</text>
</comment>
<dbReference type="OrthoDB" id="2321896at2"/>
<dbReference type="EMBL" id="AZFY01000053">
    <property type="protein sequence ID" value="KRM09208.1"/>
    <property type="molecule type" value="Genomic_DNA"/>
</dbReference>
<evidence type="ECO:0000256" key="3">
    <source>
        <dbReference type="ARBA" id="ARBA00022475"/>
    </source>
</evidence>
<keyword evidence="4 7" id="KW-0812">Transmembrane</keyword>
<comment type="subcellular location">
    <subcellularLocation>
        <location evidence="1">Cell membrane</location>
        <topology evidence="1">Multi-pass membrane protein</topology>
    </subcellularLocation>
</comment>
<feature type="transmembrane region" description="Helical" evidence="7">
    <location>
        <begin position="733"/>
        <end position="752"/>
    </location>
</feature>
<proteinExistence type="inferred from homology"/>
<keyword evidence="3" id="KW-1003">Cell membrane</keyword>
<keyword evidence="10" id="KW-1185">Reference proteome</keyword>
<dbReference type="Pfam" id="PF03176">
    <property type="entry name" value="MMPL"/>
    <property type="match status" value="2"/>
</dbReference>
<evidence type="ECO:0000259" key="8">
    <source>
        <dbReference type="Pfam" id="PF03176"/>
    </source>
</evidence>
<protein>
    <submittedName>
        <fullName evidence="9">RND superfamily drug exporter</fullName>
    </submittedName>
</protein>
<dbReference type="PANTHER" id="PTHR33406">
    <property type="entry name" value="MEMBRANE PROTEIN MJ1562-RELATED"/>
    <property type="match status" value="1"/>
</dbReference>
<gene>
    <name evidence="9" type="ORF">FD41_GL002686</name>
</gene>
<feature type="transmembrane region" description="Helical" evidence="7">
    <location>
        <begin position="759"/>
        <end position="779"/>
    </location>
</feature>
<sequence>MNKTISNLHKNRVFTLLVWLIIVFIAIISAPSITTTLQSYSQPTFSTNSQPARAAKLHQQWGAQLGKTTQINIVYENPHGQLTAKQVNAIRTSIDKLKRHQSFYNIRQITTPDNNLSGRSQMLSKDGSTQLVLLAIDADQNLRVLVGELTSQVKVAGLKSYVTSPAIIRDVNNQKMAQITQITLIALFIASTLIVGLYFKALFAAIISFITLFSAFVVSYSTALNLAKHFNWSFCQSVPLEIGLATLVLGTIWNIYLYRKLRSVLTTQQEAKAATKQTIQGLRFPIIVVGGTLTILFGLCALVNFNEIQSLWALAVTYPILILAVTTLNAVFTAALGESLFWPSGTPKTALHSHYWKAATEFSLWQPVAGLLVALYITLPFIYFYHNSLSYSPMTNLTETNQAVKGARVLQAHFGAGKPTPVTVYLKARQALNSERNLQSLDQLTTKLQHTPGVQAVYSLTQPSGMPIEKYYVANQLQSIGLSAKEATGQLSQASNQLKTNTGKLNLKSLNRQVKQLASLVSKSNQIIQDSSNLAAQVTSAAAKSGVADRQSANKRVRQYQQRLNQLNQSLQGVSSGTSQLAIEGKVIQTYGQTSYNNLQAYSRQIKQIKQQLKGVNSQVTASTSQLNSIYDYLNGLQKSGGANIYYITKAQLADTDFQQTLFNYASRNHRITTLQIILKNSPSSKSTPHQIKQLTQQIRLQLRGTSLSKTTVALSGEPIIQSLVQAKMTHHFGTLLLILIIGILIAVFILSRAILQPFYWTVAFGMSALTGFQLTYLTMHFTASVKQLDWQVPLIAATVLAALGAWQIIALGLSYRYTELSLLDWILPTMTSYGQVVRYMLLVITVLAIALTFGASLAMIETALIVIYTACVYYLVLPMIVSSLGKLAVTLPRKKQHSQDK</sequence>
<feature type="transmembrane region" description="Helical" evidence="7">
    <location>
        <begin position="362"/>
        <end position="385"/>
    </location>
</feature>
<keyword evidence="5 7" id="KW-1133">Transmembrane helix</keyword>
<accession>A0A0R1VTV5</accession>
<feature type="transmembrane region" description="Helical" evidence="7">
    <location>
        <begin position="791"/>
        <end position="816"/>
    </location>
</feature>
<feature type="transmembrane region" description="Helical" evidence="7">
    <location>
        <begin position="837"/>
        <end position="860"/>
    </location>
</feature>
<feature type="transmembrane region" description="Helical" evidence="7">
    <location>
        <begin position="12"/>
        <end position="33"/>
    </location>
</feature>
<feature type="transmembrane region" description="Helical" evidence="7">
    <location>
        <begin position="202"/>
        <end position="222"/>
    </location>
</feature>
<feature type="transmembrane region" description="Helical" evidence="7">
    <location>
        <begin position="176"/>
        <end position="195"/>
    </location>
</feature>
<feature type="transmembrane region" description="Helical" evidence="7">
    <location>
        <begin position="311"/>
        <end position="341"/>
    </location>
</feature>
<evidence type="ECO:0000256" key="5">
    <source>
        <dbReference type="ARBA" id="ARBA00022989"/>
    </source>
</evidence>
<reference evidence="9 10" key="1">
    <citation type="journal article" date="2015" name="Genome Announc.">
        <title>Expanding the biotechnology potential of lactobacilli through comparative genomics of 213 strains and associated genera.</title>
        <authorList>
            <person name="Sun Z."/>
            <person name="Harris H.M."/>
            <person name="McCann A."/>
            <person name="Guo C."/>
            <person name="Argimon S."/>
            <person name="Zhang W."/>
            <person name="Yang X."/>
            <person name="Jeffery I.B."/>
            <person name="Cooney J.C."/>
            <person name="Kagawa T.F."/>
            <person name="Liu W."/>
            <person name="Song Y."/>
            <person name="Salvetti E."/>
            <person name="Wrobel A."/>
            <person name="Rasinkangas P."/>
            <person name="Parkhill J."/>
            <person name="Rea M.C."/>
            <person name="O'Sullivan O."/>
            <person name="Ritari J."/>
            <person name="Douillard F.P."/>
            <person name="Paul Ross R."/>
            <person name="Yang R."/>
            <person name="Briner A.E."/>
            <person name="Felis G.E."/>
            <person name="de Vos W.M."/>
            <person name="Barrangou R."/>
            <person name="Klaenhammer T.R."/>
            <person name="Caufield P.W."/>
            <person name="Cui Y."/>
            <person name="Zhang H."/>
            <person name="O'Toole P.W."/>
        </authorList>
    </citation>
    <scope>NUCLEOTIDE SEQUENCE [LARGE SCALE GENOMIC DNA]</scope>
    <source>
        <strain evidence="9 10">DSM 18382</strain>
    </source>
</reference>
<feature type="transmembrane region" description="Helical" evidence="7">
    <location>
        <begin position="242"/>
        <end position="261"/>
    </location>
</feature>
<dbReference type="PATRIC" id="fig|1423743.5.peg.2764"/>
<feature type="transmembrane region" description="Helical" evidence="7">
    <location>
        <begin position="866"/>
        <end position="890"/>
    </location>
</feature>
<feature type="transmembrane region" description="Helical" evidence="7">
    <location>
        <begin position="282"/>
        <end position="305"/>
    </location>
</feature>
<dbReference type="Proteomes" id="UP000051966">
    <property type="component" value="Unassembled WGS sequence"/>
</dbReference>
<feature type="domain" description="Membrane transport protein MMPL" evidence="8">
    <location>
        <begin position="560"/>
        <end position="896"/>
    </location>
</feature>
<evidence type="ECO:0000256" key="7">
    <source>
        <dbReference type="SAM" id="Phobius"/>
    </source>
</evidence>
<evidence type="ECO:0000256" key="2">
    <source>
        <dbReference type="ARBA" id="ARBA00010157"/>
    </source>
</evidence>
<dbReference type="InterPro" id="IPR004869">
    <property type="entry name" value="MMPL_dom"/>
</dbReference>
<dbReference type="RefSeq" id="WP_056983772.1">
    <property type="nucleotide sequence ID" value="NZ_AZFY01000053.1"/>
</dbReference>
<dbReference type="SUPFAM" id="SSF82866">
    <property type="entry name" value="Multidrug efflux transporter AcrB transmembrane domain"/>
    <property type="match status" value="1"/>
</dbReference>
<dbReference type="InterPro" id="IPR050545">
    <property type="entry name" value="Mycobact_MmpL"/>
</dbReference>
<organism evidence="9 10">
    <name type="scientific">Lentilactobacillus farraginis DSM 18382 = JCM 14108</name>
    <dbReference type="NCBI Taxonomy" id="1423743"/>
    <lineage>
        <taxon>Bacteria</taxon>
        <taxon>Bacillati</taxon>
        <taxon>Bacillota</taxon>
        <taxon>Bacilli</taxon>
        <taxon>Lactobacillales</taxon>
        <taxon>Lactobacillaceae</taxon>
        <taxon>Lentilactobacillus</taxon>
    </lineage>
</organism>
<comment type="similarity">
    <text evidence="2">Belongs to the resistance-nodulation-cell division (RND) (TC 2.A.6) family. MmpL subfamily.</text>
</comment>